<keyword evidence="3" id="KW-1185">Reference proteome</keyword>
<gene>
    <name evidence="2" type="ORF">GCM10022257_02620</name>
</gene>
<evidence type="ECO:0000313" key="2">
    <source>
        <dbReference type="EMBL" id="GAA4268161.1"/>
    </source>
</evidence>
<evidence type="ECO:0000256" key="1">
    <source>
        <dbReference type="SAM" id="Phobius"/>
    </source>
</evidence>
<dbReference type="RefSeq" id="WP_139001858.1">
    <property type="nucleotide sequence ID" value="NZ_BAABAV010000001.1"/>
</dbReference>
<reference evidence="3" key="1">
    <citation type="journal article" date="2019" name="Int. J. Syst. Evol. Microbiol.">
        <title>The Global Catalogue of Microorganisms (GCM) 10K type strain sequencing project: providing services to taxonomists for standard genome sequencing and annotation.</title>
        <authorList>
            <consortium name="The Broad Institute Genomics Platform"/>
            <consortium name="The Broad Institute Genome Sequencing Center for Infectious Disease"/>
            <person name="Wu L."/>
            <person name="Ma J."/>
        </authorList>
    </citation>
    <scope>NUCLEOTIDE SEQUENCE [LARGE SCALE GENOMIC DNA]</scope>
    <source>
        <strain evidence="3">JCM 17452</strain>
    </source>
</reference>
<proteinExistence type="predicted"/>
<keyword evidence="1" id="KW-0812">Transmembrane</keyword>
<accession>A0ABP8E7D3</accession>
<dbReference type="Proteomes" id="UP001500027">
    <property type="component" value="Unassembled WGS sequence"/>
</dbReference>
<keyword evidence="1" id="KW-0472">Membrane</keyword>
<dbReference type="EMBL" id="BAABAV010000001">
    <property type="protein sequence ID" value="GAA4268161.1"/>
    <property type="molecule type" value="Genomic_DNA"/>
</dbReference>
<dbReference type="InterPro" id="IPR045749">
    <property type="entry name" value="DUF6090"/>
</dbReference>
<dbReference type="Pfam" id="PF19578">
    <property type="entry name" value="DUF6090"/>
    <property type="match status" value="1"/>
</dbReference>
<protein>
    <submittedName>
        <fullName evidence="2">Uncharacterized protein</fullName>
    </submittedName>
</protein>
<evidence type="ECO:0000313" key="3">
    <source>
        <dbReference type="Proteomes" id="UP001500027"/>
    </source>
</evidence>
<organism evidence="2 3">
    <name type="scientific">Hyunsoonleella aestuarii</name>
    <dbReference type="NCBI Taxonomy" id="912802"/>
    <lineage>
        <taxon>Bacteria</taxon>
        <taxon>Pseudomonadati</taxon>
        <taxon>Bacteroidota</taxon>
        <taxon>Flavobacteriia</taxon>
        <taxon>Flavobacteriales</taxon>
        <taxon>Flavobacteriaceae</taxon>
    </lineage>
</organism>
<keyword evidence="1" id="KW-1133">Transmembrane helix</keyword>
<name>A0ABP8E7D3_9FLAO</name>
<feature type="transmembrane region" description="Helical" evidence="1">
    <location>
        <begin position="21"/>
        <end position="42"/>
    </location>
</feature>
<sequence length="253" mass="29542">MIKFFRNIRKKLLNEGSTSKYFKYAIGEIILVVIGILIALQINNWNQTRLDKNLEKTMLKEIKSALVQDLENVEMIKARISRKAEGIQELLSMIASKKPYPDSTLLKTYNKMSLGYTVTLNKGAYEGLKSIGLDKISNDSLRKELILIYELYFPTFEHFFKESDEDTRNKDYKLQLHNKLWKRIQIQMPNKNYKIVSSPINSTEFLKQEELLDRIKIAQDNLNYTNFRIPGLEMIIKGGINIIDKELGKRLQN</sequence>
<comment type="caution">
    <text evidence="2">The sequence shown here is derived from an EMBL/GenBank/DDBJ whole genome shotgun (WGS) entry which is preliminary data.</text>
</comment>